<keyword evidence="1" id="KW-0812">Transmembrane</keyword>
<dbReference type="AlphaFoldDB" id="A0AAE0N3F2"/>
<dbReference type="Proteomes" id="UP001287356">
    <property type="component" value="Unassembled WGS sequence"/>
</dbReference>
<keyword evidence="1" id="KW-1133">Transmembrane helix</keyword>
<accession>A0AAE0N3F2</accession>
<evidence type="ECO:0000313" key="2">
    <source>
        <dbReference type="EMBL" id="KAK3369476.1"/>
    </source>
</evidence>
<evidence type="ECO:0000256" key="1">
    <source>
        <dbReference type="SAM" id="Phobius"/>
    </source>
</evidence>
<protein>
    <recommendedName>
        <fullName evidence="4">Subtilisin-like serine protease</fullName>
    </recommendedName>
</protein>
<name>A0AAE0N3F2_9PEZI</name>
<dbReference type="InterPro" id="IPR046536">
    <property type="entry name" value="DUF6601"/>
</dbReference>
<organism evidence="2 3">
    <name type="scientific">Lasiosphaeria ovina</name>
    <dbReference type="NCBI Taxonomy" id="92902"/>
    <lineage>
        <taxon>Eukaryota</taxon>
        <taxon>Fungi</taxon>
        <taxon>Dikarya</taxon>
        <taxon>Ascomycota</taxon>
        <taxon>Pezizomycotina</taxon>
        <taxon>Sordariomycetes</taxon>
        <taxon>Sordariomycetidae</taxon>
        <taxon>Sordariales</taxon>
        <taxon>Lasiosphaeriaceae</taxon>
        <taxon>Lasiosphaeria</taxon>
    </lineage>
</organism>
<feature type="transmembrane region" description="Helical" evidence="1">
    <location>
        <begin position="244"/>
        <end position="268"/>
    </location>
</feature>
<keyword evidence="3" id="KW-1185">Reference proteome</keyword>
<reference evidence="2" key="1">
    <citation type="journal article" date="2023" name="Mol. Phylogenet. Evol.">
        <title>Genome-scale phylogeny and comparative genomics of the fungal order Sordariales.</title>
        <authorList>
            <person name="Hensen N."/>
            <person name="Bonometti L."/>
            <person name="Westerberg I."/>
            <person name="Brannstrom I.O."/>
            <person name="Guillou S."/>
            <person name="Cros-Aarteil S."/>
            <person name="Calhoun S."/>
            <person name="Haridas S."/>
            <person name="Kuo A."/>
            <person name="Mondo S."/>
            <person name="Pangilinan J."/>
            <person name="Riley R."/>
            <person name="LaButti K."/>
            <person name="Andreopoulos B."/>
            <person name="Lipzen A."/>
            <person name="Chen C."/>
            <person name="Yan M."/>
            <person name="Daum C."/>
            <person name="Ng V."/>
            <person name="Clum A."/>
            <person name="Steindorff A."/>
            <person name="Ohm R.A."/>
            <person name="Martin F."/>
            <person name="Silar P."/>
            <person name="Natvig D.O."/>
            <person name="Lalanne C."/>
            <person name="Gautier V."/>
            <person name="Ament-Velasquez S.L."/>
            <person name="Kruys A."/>
            <person name="Hutchinson M.I."/>
            <person name="Powell A.J."/>
            <person name="Barry K."/>
            <person name="Miller A.N."/>
            <person name="Grigoriev I.V."/>
            <person name="Debuchy R."/>
            <person name="Gladieux P."/>
            <person name="Hiltunen Thoren M."/>
            <person name="Johannesson H."/>
        </authorList>
    </citation>
    <scope>NUCLEOTIDE SEQUENCE</scope>
    <source>
        <strain evidence="2">CBS 958.72</strain>
    </source>
</reference>
<dbReference type="Pfam" id="PF20246">
    <property type="entry name" value="DUF6601"/>
    <property type="match status" value="1"/>
</dbReference>
<feature type="transmembrane region" description="Helical" evidence="1">
    <location>
        <begin position="211"/>
        <end position="232"/>
    </location>
</feature>
<reference evidence="2" key="2">
    <citation type="submission" date="2023-06" db="EMBL/GenBank/DDBJ databases">
        <authorList>
            <consortium name="Lawrence Berkeley National Laboratory"/>
            <person name="Haridas S."/>
            <person name="Hensen N."/>
            <person name="Bonometti L."/>
            <person name="Westerberg I."/>
            <person name="Brannstrom I.O."/>
            <person name="Guillou S."/>
            <person name="Cros-Aarteil S."/>
            <person name="Calhoun S."/>
            <person name="Kuo A."/>
            <person name="Mondo S."/>
            <person name="Pangilinan J."/>
            <person name="Riley R."/>
            <person name="Labutti K."/>
            <person name="Andreopoulos B."/>
            <person name="Lipzen A."/>
            <person name="Chen C."/>
            <person name="Yanf M."/>
            <person name="Daum C."/>
            <person name="Ng V."/>
            <person name="Clum A."/>
            <person name="Steindorff A."/>
            <person name="Ohm R."/>
            <person name="Martin F."/>
            <person name="Silar P."/>
            <person name="Natvig D."/>
            <person name="Lalanne C."/>
            <person name="Gautier V."/>
            <person name="Ament-Velasquez S.L."/>
            <person name="Kruys A."/>
            <person name="Hutchinson M.I."/>
            <person name="Powell A.J."/>
            <person name="Barry K."/>
            <person name="Miller A.N."/>
            <person name="Grigoriev I.V."/>
            <person name="Debuchy R."/>
            <person name="Gladieux P."/>
            <person name="Thoren M.H."/>
            <person name="Johannesson H."/>
        </authorList>
    </citation>
    <scope>NUCLEOTIDE SEQUENCE</scope>
    <source>
        <strain evidence="2">CBS 958.72</strain>
    </source>
</reference>
<dbReference type="EMBL" id="JAULSN010000006">
    <property type="protein sequence ID" value="KAK3369476.1"/>
    <property type="molecule type" value="Genomic_DNA"/>
</dbReference>
<dbReference type="PANTHER" id="PTHR34414:SF1">
    <property type="entry name" value="SUBTILISIN-LIKE SERINE PROTEASE"/>
    <property type="match status" value="1"/>
</dbReference>
<dbReference type="PANTHER" id="PTHR34414">
    <property type="entry name" value="HET DOMAIN-CONTAINING PROTEIN-RELATED"/>
    <property type="match status" value="1"/>
</dbReference>
<comment type="caution">
    <text evidence="2">The sequence shown here is derived from an EMBL/GenBank/DDBJ whole genome shotgun (WGS) entry which is preliminary data.</text>
</comment>
<keyword evidence="1" id="KW-0472">Membrane</keyword>
<evidence type="ECO:0000313" key="3">
    <source>
        <dbReference type="Proteomes" id="UP001287356"/>
    </source>
</evidence>
<sequence>MQELECNNAYDLPGFLSDELRTPKLDNLHPYLWLAGLPIAARPLQRQRMMKRVIFLTERADEHLVWDQDRLFLKPLPSFLLCHDFWAQNLCHDAALHRSACGMLVSYAWLVEHESDFRLAKELGLVPAHVQWSAWVAFMKSFLSSFNSGGANTCMMDHVDPRYQYGELRLSRLNMLTRYFVPRLWSRRNFFFGFTSTSTWYTAFFERNFGWLLGVFIYLNVILTALQVGLATRVLQESEQFQNISYGVILVSISGLALGILLILVVWFNLFWYHLLSTLALTKDVRRRPILSREKNV</sequence>
<proteinExistence type="predicted"/>
<evidence type="ECO:0008006" key="4">
    <source>
        <dbReference type="Google" id="ProtNLM"/>
    </source>
</evidence>
<gene>
    <name evidence="2" type="ORF">B0T24DRAFT_658863</name>
</gene>